<feature type="region of interest" description="Disordered" evidence="1">
    <location>
        <begin position="1"/>
        <end position="35"/>
    </location>
</feature>
<keyword evidence="3" id="KW-1185">Reference proteome</keyword>
<dbReference type="AlphaFoldDB" id="A0A8S1HED3"/>
<evidence type="ECO:0000313" key="3">
    <source>
        <dbReference type="Proteomes" id="UP000835052"/>
    </source>
</evidence>
<evidence type="ECO:0000313" key="2">
    <source>
        <dbReference type="EMBL" id="CAD6194159.1"/>
    </source>
</evidence>
<feature type="region of interest" description="Disordered" evidence="1">
    <location>
        <begin position="56"/>
        <end position="82"/>
    </location>
</feature>
<organism evidence="2 3">
    <name type="scientific">Caenorhabditis auriculariae</name>
    <dbReference type="NCBI Taxonomy" id="2777116"/>
    <lineage>
        <taxon>Eukaryota</taxon>
        <taxon>Metazoa</taxon>
        <taxon>Ecdysozoa</taxon>
        <taxon>Nematoda</taxon>
        <taxon>Chromadorea</taxon>
        <taxon>Rhabditida</taxon>
        <taxon>Rhabditina</taxon>
        <taxon>Rhabditomorpha</taxon>
        <taxon>Rhabditoidea</taxon>
        <taxon>Rhabditidae</taxon>
        <taxon>Peloderinae</taxon>
        <taxon>Caenorhabditis</taxon>
    </lineage>
</organism>
<evidence type="ECO:0000256" key="1">
    <source>
        <dbReference type="SAM" id="MobiDB-lite"/>
    </source>
</evidence>
<accession>A0A8S1HED3</accession>
<feature type="compositionally biased region" description="Basic and acidic residues" evidence="1">
    <location>
        <begin position="56"/>
        <end position="71"/>
    </location>
</feature>
<feature type="compositionally biased region" description="Low complexity" evidence="1">
    <location>
        <begin position="26"/>
        <end position="35"/>
    </location>
</feature>
<sequence length="82" mass="9260">MMGPPRKMPSRPSATRILSSDKAERSSSAPPRSFSLSRCKTFASINQIRDDAFELDSKRTDLDQQRGRLDNTRYQPDALKSS</sequence>
<comment type="caution">
    <text evidence="2">The sequence shown here is derived from an EMBL/GenBank/DDBJ whole genome shotgun (WGS) entry which is preliminary data.</text>
</comment>
<gene>
    <name evidence="2" type="ORF">CAUJ_LOCUS10078</name>
</gene>
<protein>
    <submittedName>
        <fullName evidence="2">Uncharacterized protein</fullName>
    </submittedName>
</protein>
<name>A0A8S1HED3_9PELO</name>
<dbReference type="Proteomes" id="UP000835052">
    <property type="component" value="Unassembled WGS sequence"/>
</dbReference>
<proteinExistence type="predicted"/>
<reference evidence="2" key="1">
    <citation type="submission" date="2020-10" db="EMBL/GenBank/DDBJ databases">
        <authorList>
            <person name="Kikuchi T."/>
        </authorList>
    </citation>
    <scope>NUCLEOTIDE SEQUENCE</scope>
    <source>
        <strain evidence="2">NKZ352</strain>
    </source>
</reference>
<dbReference type="EMBL" id="CAJGYM010000042">
    <property type="protein sequence ID" value="CAD6194159.1"/>
    <property type="molecule type" value="Genomic_DNA"/>
</dbReference>